<evidence type="ECO:0000313" key="5">
    <source>
        <dbReference type="EMBL" id="KAK4875135.1"/>
    </source>
</evidence>
<keyword evidence="6" id="KW-1185">Reference proteome</keyword>
<dbReference type="Pfam" id="PF04641">
    <property type="entry name" value="Rtf2"/>
    <property type="match status" value="1"/>
</dbReference>
<evidence type="ECO:0000256" key="1">
    <source>
        <dbReference type="ARBA" id="ARBA00009885"/>
    </source>
</evidence>
<evidence type="ECO:0000256" key="2">
    <source>
        <dbReference type="ARBA" id="ARBA00015157"/>
    </source>
</evidence>
<dbReference type="InterPro" id="IPR006735">
    <property type="entry name" value="Rtf2"/>
</dbReference>
<dbReference type="Proteomes" id="UP001353858">
    <property type="component" value="Unassembled WGS sequence"/>
</dbReference>
<dbReference type="AlphaFoldDB" id="A0AAN7Q0V2"/>
<dbReference type="GO" id="GO:0005634">
    <property type="term" value="C:nucleus"/>
    <property type="evidence" value="ECO:0007669"/>
    <property type="project" value="TreeGrafter"/>
</dbReference>
<organism evidence="5 6">
    <name type="scientific">Aquatica leii</name>
    <dbReference type="NCBI Taxonomy" id="1421715"/>
    <lineage>
        <taxon>Eukaryota</taxon>
        <taxon>Metazoa</taxon>
        <taxon>Ecdysozoa</taxon>
        <taxon>Arthropoda</taxon>
        <taxon>Hexapoda</taxon>
        <taxon>Insecta</taxon>
        <taxon>Pterygota</taxon>
        <taxon>Neoptera</taxon>
        <taxon>Endopterygota</taxon>
        <taxon>Coleoptera</taxon>
        <taxon>Polyphaga</taxon>
        <taxon>Elateriformia</taxon>
        <taxon>Elateroidea</taxon>
        <taxon>Lampyridae</taxon>
        <taxon>Luciolinae</taxon>
        <taxon>Aquatica</taxon>
    </lineage>
</organism>
<dbReference type="InterPro" id="IPR027799">
    <property type="entry name" value="Rtf2_RING-finger"/>
</dbReference>
<feature type="compositionally biased region" description="Basic and acidic residues" evidence="4">
    <location>
        <begin position="184"/>
        <end position="196"/>
    </location>
</feature>
<comment type="caution">
    <text evidence="5">The sequence shown here is derived from an EMBL/GenBank/DDBJ whole genome shotgun (WGS) entry which is preliminary data.</text>
</comment>
<dbReference type="CDD" id="cd16653">
    <property type="entry name" value="RING-like_Rtf2"/>
    <property type="match status" value="1"/>
</dbReference>
<name>A0AAN7Q0V2_9COLE</name>
<dbReference type="PANTHER" id="PTHR12775:SF0">
    <property type="entry name" value="REPLICATION TERMINATION FACTOR 2"/>
    <property type="match status" value="1"/>
</dbReference>
<reference evidence="6" key="1">
    <citation type="submission" date="2023-01" db="EMBL/GenBank/DDBJ databases">
        <title>Key to firefly adult light organ development and bioluminescence: homeobox transcription factors regulate luciferase expression and transportation to peroxisome.</title>
        <authorList>
            <person name="Fu X."/>
        </authorList>
    </citation>
    <scope>NUCLEOTIDE SEQUENCE [LARGE SCALE GENOMIC DNA]</scope>
</reference>
<feature type="region of interest" description="Disordered" evidence="4">
    <location>
        <begin position="183"/>
        <end position="232"/>
    </location>
</feature>
<sequence>MGCDGGTIPRRDELVRVKKKPETKDKDFELAFQWRCCHLSQQALQEPIVMCGLGFFYNKIALIEGLLNRSTLPDGVKHIKSLKDVKNLNLTPNPAYKPNDEKKGGSEDARSAPYICPVIGMEMTGRYRFVGLWSCGCVFSERAFKEISGSICHKCQKPFNNEDVVILNGTDEDLVLMRSNMENRQQKLKKDKEKKLTTKSATVVSSDSVEAPSTSNTSVNGHKTENITPTVTSNAAIRGQIKREGAHEALREKAKKVKKDYSVAKDPQASDVYKSIFTSHTSEKQQNRAHWITYNPFYN</sequence>
<accession>A0AAN7Q0V2</accession>
<dbReference type="GO" id="GO:0006274">
    <property type="term" value="P:DNA replication termination"/>
    <property type="evidence" value="ECO:0007669"/>
    <property type="project" value="TreeGrafter"/>
</dbReference>
<gene>
    <name evidence="5" type="ORF">RN001_011557</name>
</gene>
<comment type="similarity">
    <text evidence="1">Belongs to the rtf2 family.</text>
</comment>
<evidence type="ECO:0000256" key="3">
    <source>
        <dbReference type="ARBA" id="ARBA00030367"/>
    </source>
</evidence>
<feature type="compositionally biased region" description="Polar residues" evidence="4">
    <location>
        <begin position="200"/>
        <end position="232"/>
    </location>
</feature>
<evidence type="ECO:0000256" key="4">
    <source>
        <dbReference type="SAM" id="MobiDB-lite"/>
    </source>
</evidence>
<dbReference type="EMBL" id="JARPUR010000005">
    <property type="protein sequence ID" value="KAK4875135.1"/>
    <property type="molecule type" value="Genomic_DNA"/>
</dbReference>
<dbReference type="PANTHER" id="PTHR12775">
    <property type="entry name" value="PROTEIN C20ORF43 HOMOLOG"/>
    <property type="match status" value="1"/>
</dbReference>
<evidence type="ECO:0000313" key="6">
    <source>
        <dbReference type="Proteomes" id="UP001353858"/>
    </source>
</evidence>
<proteinExistence type="inferred from homology"/>
<protein>
    <recommendedName>
        <fullName evidence="2">Replication termination factor 2</fullName>
    </recommendedName>
    <alternativeName>
        <fullName evidence="3">Replication termination factor 2 domain-containing protein 1</fullName>
    </alternativeName>
</protein>